<dbReference type="EMBL" id="JACSQE010000012">
    <property type="protein sequence ID" value="MBD7999900.1"/>
    <property type="molecule type" value="Genomic_DNA"/>
</dbReference>
<dbReference type="Pfam" id="PF05050">
    <property type="entry name" value="Methyltransf_21"/>
    <property type="match status" value="1"/>
</dbReference>
<dbReference type="InterPro" id="IPR052514">
    <property type="entry name" value="SAM-dependent_MTase"/>
</dbReference>
<keyword evidence="2" id="KW-0489">Methyltransferase</keyword>
<dbReference type="GO" id="GO:0032259">
    <property type="term" value="P:methylation"/>
    <property type="evidence" value="ECO:0007669"/>
    <property type="project" value="UniProtKB-KW"/>
</dbReference>
<dbReference type="Gene3D" id="3.40.50.150">
    <property type="entry name" value="Vaccinia Virus protein VP39"/>
    <property type="match status" value="1"/>
</dbReference>
<dbReference type="NCBIfam" id="TIGR01444">
    <property type="entry name" value="fkbM_fam"/>
    <property type="match status" value="1"/>
</dbReference>
<dbReference type="InterPro" id="IPR006342">
    <property type="entry name" value="FkbM_mtfrase"/>
</dbReference>
<feature type="domain" description="Methyltransferase FkbM" evidence="1">
    <location>
        <begin position="337"/>
        <end position="483"/>
    </location>
</feature>
<dbReference type="SUPFAM" id="SSF53335">
    <property type="entry name" value="S-adenosyl-L-methionine-dependent methyltransferases"/>
    <property type="match status" value="1"/>
</dbReference>
<dbReference type="RefSeq" id="WP_191791617.1">
    <property type="nucleotide sequence ID" value="NZ_JACSQE010000012.1"/>
</dbReference>
<sequence length="543" mass="58165">MPLNSAAVAAHLRADARSVGRAGGMPSITKVRRFAEPPTKTLDPDELFLIGLYDGLLGREPDGEGFTNNLAALRQGLPRTAMHEAMNVSDEALKHRGTQDSVVPDDSALDAFVLRGLHLVTLGVPSAPEQLSAEVARWRSGVPLGVIAYEMAPSGARPWELLLVDELLRGTPAENDAAAVDRALVRLNHREAPESILASLVPGRGPVARARRHRRARRAEMYATFALLQAAQNARVEGTSRPVPGDDDPVVRLGELASRQDRRLGSIETTLAKIGQDTAAAATWRDEVSVVEVDGLLFGVPAREWRLAAYLEHRGHPEPGLAGILTTYLKPGGRFIDVGANIGLYTVAAAAVVGPAGSVVAVEPTPTTVEMLRENVQLNGFLESDIVRVVEGAAGARRGRAKLAVYAHDSGHNTLYAKDARDASVEVDVVPLDEVVERGSTVDVVKIDVEGGELAVLRGMQRIVDENPHIVVFAELADIHLRRAGTSAQRFLDTVVELGWEWDIFETVSGASATTETDVPLSVFLRRAAASPAASTPVDREAQ</sequence>
<dbReference type="PANTHER" id="PTHR34203:SF15">
    <property type="entry name" value="SLL1173 PROTEIN"/>
    <property type="match status" value="1"/>
</dbReference>
<protein>
    <submittedName>
        <fullName evidence="2">FkbM family methyltransferase</fullName>
    </submittedName>
</protein>
<comment type="caution">
    <text evidence="2">The sequence shown here is derived from an EMBL/GenBank/DDBJ whole genome shotgun (WGS) entry which is preliminary data.</text>
</comment>
<keyword evidence="2" id="KW-0808">Transferase</keyword>
<evidence type="ECO:0000313" key="2">
    <source>
        <dbReference type="EMBL" id="MBD7999900.1"/>
    </source>
</evidence>
<reference evidence="2 3" key="1">
    <citation type="submission" date="2020-08" db="EMBL/GenBank/DDBJ databases">
        <title>A Genomic Blueprint of the Chicken Gut Microbiome.</title>
        <authorList>
            <person name="Gilroy R."/>
            <person name="Ravi A."/>
            <person name="Getino M."/>
            <person name="Pursley I."/>
            <person name="Horton D.L."/>
            <person name="Alikhan N.-F."/>
            <person name="Baker D."/>
            <person name="Gharbi K."/>
            <person name="Hall N."/>
            <person name="Watson M."/>
            <person name="Adriaenssens E.M."/>
            <person name="Foster-Nyarko E."/>
            <person name="Jarju S."/>
            <person name="Secka A."/>
            <person name="Antonio M."/>
            <person name="Oren A."/>
            <person name="Chaudhuri R."/>
            <person name="La Ragione R.M."/>
            <person name="Hildebrand F."/>
            <person name="Pallen M.J."/>
        </authorList>
    </citation>
    <scope>NUCLEOTIDE SEQUENCE [LARGE SCALE GENOMIC DNA]</scope>
    <source>
        <strain evidence="2 3">Sa2CUA8</strain>
    </source>
</reference>
<dbReference type="Proteomes" id="UP000633601">
    <property type="component" value="Unassembled WGS sequence"/>
</dbReference>
<dbReference type="PANTHER" id="PTHR34203">
    <property type="entry name" value="METHYLTRANSFERASE, FKBM FAMILY PROTEIN"/>
    <property type="match status" value="1"/>
</dbReference>
<accession>A0ABR8V5E8</accession>
<organism evidence="2 3">
    <name type="scientific">Oerskovia gallyi</name>
    <dbReference type="NCBI Taxonomy" id="2762226"/>
    <lineage>
        <taxon>Bacteria</taxon>
        <taxon>Bacillati</taxon>
        <taxon>Actinomycetota</taxon>
        <taxon>Actinomycetes</taxon>
        <taxon>Micrococcales</taxon>
        <taxon>Cellulomonadaceae</taxon>
        <taxon>Oerskovia</taxon>
    </lineage>
</organism>
<dbReference type="GO" id="GO:0008168">
    <property type="term" value="F:methyltransferase activity"/>
    <property type="evidence" value="ECO:0007669"/>
    <property type="project" value="UniProtKB-KW"/>
</dbReference>
<keyword evidence="3" id="KW-1185">Reference proteome</keyword>
<dbReference type="InterPro" id="IPR029063">
    <property type="entry name" value="SAM-dependent_MTases_sf"/>
</dbReference>
<name>A0ABR8V5E8_9CELL</name>
<evidence type="ECO:0000259" key="1">
    <source>
        <dbReference type="Pfam" id="PF05050"/>
    </source>
</evidence>
<gene>
    <name evidence="2" type="ORF">H9640_15205</name>
</gene>
<evidence type="ECO:0000313" key="3">
    <source>
        <dbReference type="Proteomes" id="UP000633601"/>
    </source>
</evidence>
<proteinExistence type="predicted"/>